<sequence length="275" mass="31108">MKVVLFCGGYGMRMRDGVSDLPKPMHQVGPRPLIWHVMRYYAHFGHKDFVLCLGYGAHHIKDFFLNYDETASNDFVLRGTDVELLGSDIKDWTITFAHTGLDSPIGERLRRVRKHVEGEEMFLANYADVLTNAPLDAMIEKFRASGMVGGLLAVPPQSAFHCVNLGEGDEVSSISTLQEMPLWENGGYLMFRPEVFEHLEEDCDLIGDVCAPLAKEGRMMAYRHRGFWQPADTVKERTALEAAYQSGTRPWMLWDTPDRDPLQAAIADLQDALDR</sequence>
<keyword evidence="3" id="KW-1185">Reference proteome</keyword>
<organism evidence="2 3">
    <name type="scientific">Pseudonocardia charpentierae</name>
    <dbReference type="NCBI Taxonomy" id="3075545"/>
    <lineage>
        <taxon>Bacteria</taxon>
        <taxon>Bacillati</taxon>
        <taxon>Actinomycetota</taxon>
        <taxon>Actinomycetes</taxon>
        <taxon>Pseudonocardiales</taxon>
        <taxon>Pseudonocardiaceae</taxon>
        <taxon>Pseudonocardia</taxon>
    </lineage>
</organism>
<dbReference type="InterPro" id="IPR013446">
    <property type="entry name" value="G1P_cyt_trans-like"/>
</dbReference>
<dbReference type="Gene3D" id="3.90.550.10">
    <property type="entry name" value="Spore Coat Polysaccharide Biosynthesis Protein SpsA, Chain A"/>
    <property type="match status" value="1"/>
</dbReference>
<protein>
    <submittedName>
        <fullName evidence="2">Glucose-1-phosphate cytidylyltransferase</fullName>
    </submittedName>
</protein>
<keyword evidence="2" id="KW-0548">Nucleotidyltransferase</keyword>
<dbReference type="InterPro" id="IPR005835">
    <property type="entry name" value="NTP_transferase_dom"/>
</dbReference>
<dbReference type="EMBL" id="JAVREJ010000044">
    <property type="protein sequence ID" value="MDT0353784.1"/>
    <property type="molecule type" value="Genomic_DNA"/>
</dbReference>
<reference evidence="3" key="1">
    <citation type="submission" date="2023-07" db="EMBL/GenBank/DDBJ databases">
        <title>30 novel species of actinomycetes from the DSMZ collection.</title>
        <authorList>
            <person name="Nouioui I."/>
        </authorList>
    </citation>
    <scope>NUCLEOTIDE SEQUENCE [LARGE SCALE GENOMIC DNA]</scope>
    <source>
        <strain evidence="3">DSM 45834</strain>
    </source>
</reference>
<evidence type="ECO:0000313" key="2">
    <source>
        <dbReference type="EMBL" id="MDT0353784.1"/>
    </source>
</evidence>
<proteinExistence type="predicted"/>
<dbReference type="GO" id="GO:0016779">
    <property type="term" value="F:nucleotidyltransferase activity"/>
    <property type="evidence" value="ECO:0007669"/>
    <property type="project" value="UniProtKB-KW"/>
</dbReference>
<evidence type="ECO:0000259" key="1">
    <source>
        <dbReference type="Pfam" id="PF00483"/>
    </source>
</evidence>
<dbReference type="PANTHER" id="PTHR47183">
    <property type="entry name" value="GLUCOSE-1-PHOSPHATE CYTIDYLYLTRANSFERASE-RELATED"/>
    <property type="match status" value="1"/>
</dbReference>
<feature type="domain" description="Nucleotidyl transferase" evidence="1">
    <location>
        <begin position="3"/>
        <end position="229"/>
    </location>
</feature>
<dbReference type="RefSeq" id="WP_311560295.1">
    <property type="nucleotide sequence ID" value="NZ_JAVREJ010000044.1"/>
</dbReference>
<dbReference type="PANTHER" id="PTHR47183:SF3">
    <property type="entry name" value="TRANSFERASE"/>
    <property type="match status" value="1"/>
</dbReference>
<dbReference type="Proteomes" id="UP001183202">
    <property type="component" value="Unassembled WGS sequence"/>
</dbReference>
<dbReference type="Pfam" id="PF00483">
    <property type="entry name" value="NTP_transferase"/>
    <property type="match status" value="1"/>
</dbReference>
<dbReference type="InterPro" id="IPR029044">
    <property type="entry name" value="Nucleotide-diphossugar_trans"/>
</dbReference>
<keyword evidence="2" id="KW-0808">Transferase</keyword>
<comment type="caution">
    <text evidence="2">The sequence shown here is derived from an EMBL/GenBank/DDBJ whole genome shotgun (WGS) entry which is preliminary data.</text>
</comment>
<gene>
    <name evidence="2" type="ORF">RM445_30280</name>
</gene>
<name>A0ABU2NMB9_9PSEU</name>
<evidence type="ECO:0000313" key="3">
    <source>
        <dbReference type="Proteomes" id="UP001183202"/>
    </source>
</evidence>
<accession>A0ABU2NMB9</accession>
<dbReference type="SUPFAM" id="SSF53448">
    <property type="entry name" value="Nucleotide-diphospho-sugar transferases"/>
    <property type="match status" value="1"/>
</dbReference>